<name>A0ABV8L504_9NOCA</name>
<feature type="compositionally biased region" description="Basic and acidic residues" evidence="1">
    <location>
        <begin position="217"/>
        <end position="230"/>
    </location>
</feature>
<feature type="compositionally biased region" description="Low complexity" evidence="1">
    <location>
        <begin position="192"/>
        <end position="211"/>
    </location>
</feature>
<evidence type="ECO:0000313" key="3">
    <source>
        <dbReference type="Proteomes" id="UP001595767"/>
    </source>
</evidence>
<dbReference type="RefSeq" id="WP_378549107.1">
    <property type="nucleotide sequence ID" value="NZ_JBHSBA010000005.1"/>
</dbReference>
<gene>
    <name evidence="2" type="ORF">ACFOW8_10190</name>
</gene>
<evidence type="ECO:0000313" key="2">
    <source>
        <dbReference type="EMBL" id="MFC4125294.1"/>
    </source>
</evidence>
<organism evidence="2 3">
    <name type="scientific">Nocardia rhizosphaerae</name>
    <dbReference type="NCBI Taxonomy" id="1691571"/>
    <lineage>
        <taxon>Bacteria</taxon>
        <taxon>Bacillati</taxon>
        <taxon>Actinomycetota</taxon>
        <taxon>Actinomycetes</taxon>
        <taxon>Mycobacteriales</taxon>
        <taxon>Nocardiaceae</taxon>
        <taxon>Nocardia</taxon>
    </lineage>
</organism>
<keyword evidence="3" id="KW-1185">Reference proteome</keyword>
<dbReference type="EMBL" id="JBHSBA010000005">
    <property type="protein sequence ID" value="MFC4125294.1"/>
    <property type="molecule type" value="Genomic_DNA"/>
</dbReference>
<sequence>MDDFYGRNFATVLQVNEPVSNDRNAEDTQHLRQQLPTSGVASAEEIVGCSVSELEEISSGAGSFRLPDQDNGELPTGIGEITGGATGDRCRGRPSAATTRGHDAPVVGRIGLPPRTATDFHVSCFVKYCSGIEFPNNEHAEFRPVGTSFSARLYRTAFPLVIVSALGETLSLGKDRVEMADKSKKAPKKMPKQMSRQQQQQRQEQMGDEPQGMTRAGQEDRREQRRPGQH</sequence>
<feature type="region of interest" description="Disordered" evidence="1">
    <location>
        <begin position="179"/>
        <end position="230"/>
    </location>
</feature>
<protein>
    <submittedName>
        <fullName evidence="2">Uncharacterized protein</fullName>
    </submittedName>
</protein>
<evidence type="ECO:0000256" key="1">
    <source>
        <dbReference type="SAM" id="MobiDB-lite"/>
    </source>
</evidence>
<dbReference type="Proteomes" id="UP001595767">
    <property type="component" value="Unassembled WGS sequence"/>
</dbReference>
<comment type="caution">
    <text evidence="2">The sequence shown here is derived from an EMBL/GenBank/DDBJ whole genome shotgun (WGS) entry which is preliminary data.</text>
</comment>
<accession>A0ABV8L504</accession>
<proteinExistence type="predicted"/>
<reference evidence="3" key="1">
    <citation type="journal article" date="2019" name="Int. J. Syst. Evol. Microbiol.">
        <title>The Global Catalogue of Microorganisms (GCM) 10K type strain sequencing project: providing services to taxonomists for standard genome sequencing and annotation.</title>
        <authorList>
            <consortium name="The Broad Institute Genomics Platform"/>
            <consortium name="The Broad Institute Genome Sequencing Center for Infectious Disease"/>
            <person name="Wu L."/>
            <person name="Ma J."/>
        </authorList>
    </citation>
    <scope>NUCLEOTIDE SEQUENCE [LARGE SCALE GENOMIC DNA]</scope>
    <source>
        <strain evidence="3">CGMCC 4.7204</strain>
    </source>
</reference>